<evidence type="ECO:0000313" key="3">
    <source>
        <dbReference type="EMBL" id="GLQ29926.1"/>
    </source>
</evidence>
<reference evidence="3" key="1">
    <citation type="journal article" date="2014" name="Int. J. Syst. Evol. Microbiol.">
        <title>Complete genome sequence of Corynebacterium casei LMG S-19264T (=DSM 44701T), isolated from a smear-ripened cheese.</title>
        <authorList>
            <consortium name="US DOE Joint Genome Institute (JGI-PGF)"/>
            <person name="Walter F."/>
            <person name="Albersmeier A."/>
            <person name="Kalinowski J."/>
            <person name="Ruckert C."/>
        </authorList>
    </citation>
    <scope>NUCLEOTIDE SEQUENCE</scope>
    <source>
        <strain evidence="3">NBRC 110071</strain>
    </source>
</reference>
<accession>A0AA37S7Z9</accession>
<dbReference type="AlphaFoldDB" id="A0AA37S7Z9"/>
<keyword evidence="4" id="KW-1185">Reference proteome</keyword>
<evidence type="ECO:0000256" key="1">
    <source>
        <dbReference type="ARBA" id="ARBA00043985"/>
    </source>
</evidence>
<protein>
    <submittedName>
        <fullName evidence="3">Phage shock protein A</fullName>
    </submittedName>
</protein>
<name>A0AA37S7Z9_9GAMM</name>
<dbReference type="EMBL" id="BSNM01000003">
    <property type="protein sequence ID" value="GLQ29926.1"/>
    <property type="molecule type" value="Genomic_DNA"/>
</dbReference>
<dbReference type="InterPro" id="IPR007157">
    <property type="entry name" value="PspA_VIPP1"/>
</dbReference>
<sequence>MNIWAKMMTALRGGVNEAGEAIVDSQALRILDQEVRDASEELRKSKEGLVAILAQQKLAEEKVAKLKDGVAEYEGYAVKALEKGDEALAREVAEKIADLENQLATEQDAATGYAQSVEKLKSAVKLAEANIKRLKQQVDTVKATESVQRAQKAVAERYTGSNSKLRTAMDSLERIKEKQALEAAKMEAASEVAVDTSSQSLQDKLEQAGIAPGAQKADDILERLKKKS</sequence>
<keyword evidence="2" id="KW-0175">Coiled coil</keyword>
<dbReference type="PANTHER" id="PTHR31088">
    <property type="entry name" value="MEMBRANE-ASSOCIATED PROTEIN VIPP1, CHLOROPLASTIC"/>
    <property type="match status" value="1"/>
</dbReference>
<evidence type="ECO:0000313" key="4">
    <source>
        <dbReference type="Proteomes" id="UP001161389"/>
    </source>
</evidence>
<dbReference type="RefSeq" id="WP_284378173.1">
    <property type="nucleotide sequence ID" value="NZ_BSNM01000003.1"/>
</dbReference>
<gene>
    <name evidence="3" type="ORF">GCM10007876_04040</name>
</gene>
<dbReference type="Pfam" id="PF04012">
    <property type="entry name" value="PspA_IM30"/>
    <property type="match status" value="1"/>
</dbReference>
<feature type="coiled-coil region" evidence="2">
    <location>
        <begin position="89"/>
        <end position="144"/>
    </location>
</feature>
<dbReference type="Proteomes" id="UP001161389">
    <property type="component" value="Unassembled WGS sequence"/>
</dbReference>
<evidence type="ECO:0000256" key="2">
    <source>
        <dbReference type="SAM" id="Coils"/>
    </source>
</evidence>
<proteinExistence type="inferred from homology"/>
<comment type="caution">
    <text evidence="3">The sequence shown here is derived from an EMBL/GenBank/DDBJ whole genome shotgun (WGS) entry which is preliminary data.</text>
</comment>
<organism evidence="3 4">
    <name type="scientific">Litoribrevibacter albus</name>
    <dbReference type="NCBI Taxonomy" id="1473156"/>
    <lineage>
        <taxon>Bacteria</taxon>
        <taxon>Pseudomonadati</taxon>
        <taxon>Pseudomonadota</taxon>
        <taxon>Gammaproteobacteria</taxon>
        <taxon>Oceanospirillales</taxon>
        <taxon>Oceanospirillaceae</taxon>
        <taxon>Litoribrevibacter</taxon>
    </lineage>
</organism>
<comment type="similarity">
    <text evidence="1">Belongs to the PspA/Vipp/IM30 family.</text>
</comment>
<dbReference type="PANTHER" id="PTHR31088:SF9">
    <property type="entry name" value="PHAGE SHOCK PROTEIN A"/>
    <property type="match status" value="1"/>
</dbReference>
<reference evidence="3" key="2">
    <citation type="submission" date="2023-01" db="EMBL/GenBank/DDBJ databases">
        <title>Draft genome sequence of Litoribrevibacter albus strain NBRC 110071.</title>
        <authorList>
            <person name="Sun Q."/>
            <person name="Mori K."/>
        </authorList>
    </citation>
    <scope>NUCLEOTIDE SEQUENCE</scope>
    <source>
        <strain evidence="3">NBRC 110071</strain>
    </source>
</reference>